<protein>
    <submittedName>
        <fullName evidence="1">Uncharacterized protein</fullName>
    </submittedName>
</protein>
<reference evidence="1 2" key="1">
    <citation type="submission" date="2015-11" db="EMBL/GenBank/DDBJ databases">
        <title>Draft Genome Sequence of the Strain BR 10303 (Bradyrhizobium sp.) isolated from nodules of Centrolobium paraense.</title>
        <authorList>
            <person name="Zelli J.E."/>
            <person name="Simoes-Araujo J.L."/>
            <person name="Barauna A.C."/>
            <person name="Silva K."/>
        </authorList>
    </citation>
    <scope>NUCLEOTIDE SEQUENCE [LARGE SCALE GENOMIC DNA]</scope>
    <source>
        <strain evidence="1 2">BR 10303</strain>
    </source>
</reference>
<dbReference type="Proteomes" id="UP000057737">
    <property type="component" value="Unassembled WGS sequence"/>
</dbReference>
<comment type="caution">
    <text evidence="1">The sequence shown here is derived from an EMBL/GenBank/DDBJ whole genome shotgun (WGS) entry which is preliminary data.</text>
</comment>
<proteinExistence type="predicted"/>
<evidence type="ECO:0000313" key="1">
    <source>
        <dbReference type="EMBL" id="KWV50482.1"/>
    </source>
</evidence>
<name>A0A120FKC0_9BRAD</name>
<dbReference type="EMBL" id="LNCU01000095">
    <property type="protein sequence ID" value="KWV50482.1"/>
    <property type="molecule type" value="Genomic_DNA"/>
</dbReference>
<dbReference type="AlphaFoldDB" id="A0A120FKC0"/>
<sequence length="138" mass="15720">MAPRSKKQKAIPAYKRGREFKVILPPDVSERIERQAREEGRPQSRIIVYDLSRIPYLEAQTQLGVLVRDMETLLLRQEARTITAELTDDLLATLREMTKADADGNMGALRAKVAKVRVILSAMEKHGAIKENEPARRR</sequence>
<dbReference type="RefSeq" id="WP_066511667.1">
    <property type="nucleotide sequence ID" value="NZ_LNCU01000095.1"/>
</dbReference>
<keyword evidence="2" id="KW-1185">Reference proteome</keyword>
<evidence type="ECO:0000313" key="2">
    <source>
        <dbReference type="Proteomes" id="UP000057737"/>
    </source>
</evidence>
<gene>
    <name evidence="1" type="ORF">AS156_14245</name>
</gene>
<organism evidence="1 2">
    <name type="scientific">Bradyrhizobium macuxiense</name>
    <dbReference type="NCBI Taxonomy" id="1755647"/>
    <lineage>
        <taxon>Bacteria</taxon>
        <taxon>Pseudomonadati</taxon>
        <taxon>Pseudomonadota</taxon>
        <taxon>Alphaproteobacteria</taxon>
        <taxon>Hyphomicrobiales</taxon>
        <taxon>Nitrobacteraceae</taxon>
        <taxon>Bradyrhizobium</taxon>
    </lineage>
</organism>
<dbReference type="OrthoDB" id="8256323at2"/>
<accession>A0A120FKC0</accession>